<dbReference type="InterPro" id="IPR013699">
    <property type="entry name" value="Signal_recog_part_SRP72_RNA-bd"/>
</dbReference>
<evidence type="ECO:0000256" key="5">
    <source>
        <dbReference type="ARBA" id="ARBA00023274"/>
    </source>
</evidence>
<dbReference type="Proteomes" id="UP000053766">
    <property type="component" value="Unassembled WGS sequence"/>
</dbReference>
<evidence type="ECO:0000313" key="8">
    <source>
        <dbReference type="EMBL" id="KJH42974.1"/>
    </source>
</evidence>
<feature type="region of interest" description="Disordered" evidence="6">
    <location>
        <begin position="85"/>
        <end position="135"/>
    </location>
</feature>
<dbReference type="GO" id="GO:0005783">
    <property type="term" value="C:endoplasmic reticulum"/>
    <property type="evidence" value="ECO:0007669"/>
    <property type="project" value="UniProtKB-SubCell"/>
</dbReference>
<evidence type="ECO:0000256" key="1">
    <source>
        <dbReference type="ARBA" id="ARBA00004240"/>
    </source>
</evidence>
<gene>
    <name evidence="8" type="ORF">DICVIV_11029</name>
</gene>
<dbReference type="PANTHER" id="PTHR14094:SF9">
    <property type="entry name" value="SIGNAL RECOGNITION PARTICLE SUBUNIT SRP72"/>
    <property type="match status" value="1"/>
</dbReference>
<dbReference type="PANTHER" id="PTHR14094">
    <property type="entry name" value="SIGNAL RECOGNITION PARTICLE 72"/>
    <property type="match status" value="1"/>
</dbReference>
<dbReference type="GO" id="GO:0043022">
    <property type="term" value="F:ribosome binding"/>
    <property type="evidence" value="ECO:0007669"/>
    <property type="project" value="TreeGrafter"/>
</dbReference>
<dbReference type="STRING" id="29172.A0A0D8XGV1"/>
<dbReference type="OrthoDB" id="5421607at2759"/>
<evidence type="ECO:0000256" key="2">
    <source>
        <dbReference type="ARBA" id="ARBA00004496"/>
    </source>
</evidence>
<protein>
    <submittedName>
        <fullName evidence="8">SRP72 RNA-binding domain protein</fullName>
    </submittedName>
</protein>
<evidence type="ECO:0000256" key="6">
    <source>
        <dbReference type="SAM" id="MobiDB-lite"/>
    </source>
</evidence>
<evidence type="ECO:0000259" key="7">
    <source>
        <dbReference type="Pfam" id="PF08492"/>
    </source>
</evidence>
<keyword evidence="5" id="KW-0687">Ribonucleoprotein</keyword>
<dbReference type="EMBL" id="KN716605">
    <property type="protein sequence ID" value="KJH42974.1"/>
    <property type="molecule type" value="Genomic_DNA"/>
</dbReference>
<reference evidence="9" key="2">
    <citation type="journal article" date="2016" name="Sci. Rep.">
        <title>Dictyocaulus viviparus genome, variome and transcriptome elucidate lungworm biology and support future intervention.</title>
        <authorList>
            <person name="McNulty S.N."/>
            <person name="Strube C."/>
            <person name="Rosa B.A."/>
            <person name="Martin J.C."/>
            <person name="Tyagi R."/>
            <person name="Choi Y.J."/>
            <person name="Wang Q."/>
            <person name="Hallsworth Pepin K."/>
            <person name="Zhang X."/>
            <person name="Ozersky P."/>
            <person name="Wilson R.K."/>
            <person name="Sternberg P.W."/>
            <person name="Gasser R.B."/>
            <person name="Mitreva M."/>
        </authorList>
    </citation>
    <scope>NUCLEOTIDE SEQUENCE [LARGE SCALE GENOMIC DNA]</scope>
    <source>
        <strain evidence="9">HannoverDv2000</strain>
    </source>
</reference>
<organism evidence="8 9">
    <name type="scientific">Dictyocaulus viviparus</name>
    <name type="common">Bovine lungworm</name>
    <dbReference type="NCBI Taxonomy" id="29172"/>
    <lineage>
        <taxon>Eukaryota</taxon>
        <taxon>Metazoa</taxon>
        <taxon>Ecdysozoa</taxon>
        <taxon>Nematoda</taxon>
        <taxon>Chromadorea</taxon>
        <taxon>Rhabditida</taxon>
        <taxon>Rhabditina</taxon>
        <taxon>Rhabditomorpha</taxon>
        <taxon>Strongyloidea</taxon>
        <taxon>Metastrongylidae</taxon>
        <taxon>Dictyocaulus</taxon>
    </lineage>
</organism>
<dbReference type="InterPro" id="IPR026270">
    <property type="entry name" value="SRP72"/>
</dbReference>
<keyword evidence="9" id="KW-1185">Reference proteome</keyword>
<evidence type="ECO:0000256" key="4">
    <source>
        <dbReference type="ARBA" id="ARBA00022824"/>
    </source>
</evidence>
<feature type="compositionally biased region" description="Basic and acidic residues" evidence="6">
    <location>
        <begin position="101"/>
        <end position="113"/>
    </location>
</feature>
<dbReference type="AlphaFoldDB" id="A0A0D8XGV1"/>
<accession>A0A0D8XGV1</accession>
<dbReference type="Pfam" id="PF08492">
    <property type="entry name" value="SRP72"/>
    <property type="match status" value="1"/>
</dbReference>
<feature type="domain" description="Signal recognition particle SRP72 subunit RNA-binding" evidence="7">
    <location>
        <begin position="60"/>
        <end position="116"/>
    </location>
</feature>
<reference evidence="8 9" key="1">
    <citation type="submission" date="2013-11" db="EMBL/GenBank/DDBJ databases">
        <title>Draft genome of the bovine lungworm Dictyocaulus viviparus.</title>
        <authorList>
            <person name="Mitreva M."/>
        </authorList>
    </citation>
    <scope>NUCLEOTIDE SEQUENCE [LARGE SCALE GENOMIC DNA]</scope>
    <source>
        <strain evidence="8 9">HannoverDv2000</strain>
    </source>
</reference>
<dbReference type="GO" id="GO:0008312">
    <property type="term" value="F:7S RNA binding"/>
    <property type="evidence" value="ECO:0007669"/>
    <property type="project" value="InterPro"/>
</dbReference>
<dbReference type="GO" id="GO:0005786">
    <property type="term" value="C:signal recognition particle, endoplasmic reticulum targeting"/>
    <property type="evidence" value="ECO:0007669"/>
    <property type="project" value="TreeGrafter"/>
</dbReference>
<keyword evidence="4" id="KW-0256">Endoplasmic reticulum</keyword>
<sequence length="187" mass="21727">MNNHLCFSFDEEEKDHARDQILAIFVQRASAIVFPETVDEKVDVDNIEESDWILYGEKYKQKKEAKSEIEDTEIVTKKLKNRKRKRKIRLPKNFDPNVPPDPERWLPKQERAAYKKRQKKNRDRDIGRGTQGSVSTNPNVLVYVCTVLSIVTASPSSPRPATTVLPEGPRQMRPKQQPKKKKKPSKF</sequence>
<feature type="compositionally biased region" description="Basic residues" evidence="6">
    <location>
        <begin position="172"/>
        <end position="187"/>
    </location>
</feature>
<evidence type="ECO:0000313" key="9">
    <source>
        <dbReference type="Proteomes" id="UP000053766"/>
    </source>
</evidence>
<proteinExistence type="predicted"/>
<dbReference type="GO" id="GO:0006614">
    <property type="term" value="P:SRP-dependent cotranslational protein targeting to membrane"/>
    <property type="evidence" value="ECO:0007669"/>
    <property type="project" value="InterPro"/>
</dbReference>
<keyword evidence="3" id="KW-0963">Cytoplasm</keyword>
<feature type="region of interest" description="Disordered" evidence="6">
    <location>
        <begin position="153"/>
        <end position="187"/>
    </location>
</feature>
<evidence type="ECO:0000256" key="3">
    <source>
        <dbReference type="ARBA" id="ARBA00022490"/>
    </source>
</evidence>
<name>A0A0D8XGV1_DICVI</name>
<comment type="subcellular location">
    <subcellularLocation>
        <location evidence="2">Cytoplasm</location>
    </subcellularLocation>
    <subcellularLocation>
        <location evidence="1">Endoplasmic reticulum</location>
    </subcellularLocation>
</comment>